<keyword evidence="2" id="KW-1185">Reference proteome</keyword>
<proteinExistence type="predicted"/>
<evidence type="ECO:0008006" key="3">
    <source>
        <dbReference type="Google" id="ProtNLM"/>
    </source>
</evidence>
<reference evidence="2" key="1">
    <citation type="journal article" date="2021" name="Microbiol. Resour. Announc.">
        <title>LGAAP: Leishmaniinae Genome Assembly and Annotation Pipeline.</title>
        <authorList>
            <person name="Almutairi H."/>
            <person name="Urbaniak M.D."/>
            <person name="Bates M.D."/>
            <person name="Jariyapan N."/>
            <person name="Kwakye-Nuako G."/>
            <person name="Thomaz-Soccol V."/>
            <person name="Al-Salem W.S."/>
            <person name="Dillon R.J."/>
            <person name="Bates P.A."/>
            <person name="Gatherer D."/>
        </authorList>
    </citation>
    <scope>NUCLEOTIDE SEQUENCE [LARGE SCALE GENOMIC DNA]</scope>
</reference>
<organism evidence="1 2">
    <name type="scientific">Leishmania martiniquensis</name>
    <dbReference type="NCBI Taxonomy" id="1580590"/>
    <lineage>
        <taxon>Eukaryota</taxon>
        <taxon>Discoba</taxon>
        <taxon>Euglenozoa</taxon>
        <taxon>Kinetoplastea</taxon>
        <taxon>Metakinetoplastina</taxon>
        <taxon>Trypanosomatida</taxon>
        <taxon>Trypanosomatidae</taxon>
        <taxon>Leishmaniinae</taxon>
        <taxon>Leishmania</taxon>
    </lineage>
</organism>
<accession>A0A836KPS0</accession>
<dbReference type="KEGG" id="lmat:92516580"/>
<gene>
    <name evidence="1" type="ORF">LSCM1_06656</name>
</gene>
<evidence type="ECO:0000313" key="2">
    <source>
        <dbReference type="Proteomes" id="UP000673552"/>
    </source>
</evidence>
<dbReference type="AlphaFoldDB" id="A0A836KPS0"/>
<dbReference type="EMBL" id="JAFEUZ010000018">
    <property type="protein sequence ID" value="KAG5480982.1"/>
    <property type="molecule type" value="Genomic_DNA"/>
</dbReference>
<sequence>MDTEDGEFIIHGNGGSPEDVAFDGLVGVIEDFMISFDVEELWKSVPLLHTISSDHDQHTVYRSFVEKVERALDAHVLAACPNYKSIEEVGTLLQGRYEDITEEVWRFVSEGCLDYDAFMEQWSEKRP</sequence>
<name>A0A836KPS0_9TRYP</name>
<reference evidence="2" key="2">
    <citation type="journal article" date="2021" name="Sci. Data">
        <title>Chromosome-scale genome sequencing, assembly and annotation of six genomes from subfamily Leishmaniinae.</title>
        <authorList>
            <person name="Almutairi H."/>
            <person name="Urbaniak M.D."/>
            <person name="Bates M.D."/>
            <person name="Jariyapan N."/>
            <person name="Kwakye-Nuako G."/>
            <person name="Thomaz Soccol V."/>
            <person name="Al-Salem W.S."/>
            <person name="Dillon R.J."/>
            <person name="Bates P.A."/>
            <person name="Gatherer D."/>
        </authorList>
    </citation>
    <scope>NUCLEOTIDE SEQUENCE [LARGE SCALE GENOMIC DNA]</scope>
</reference>
<dbReference type="OrthoDB" id="302784at2759"/>
<protein>
    <recommendedName>
        <fullName evidence="3">ARF-like 2-binding protein</fullName>
    </recommendedName>
</protein>
<dbReference type="GeneID" id="92516580"/>
<comment type="caution">
    <text evidence="1">The sequence shown here is derived from an EMBL/GenBank/DDBJ whole genome shotgun (WGS) entry which is preliminary data.</text>
</comment>
<dbReference type="Proteomes" id="UP000673552">
    <property type="component" value="Unassembled WGS sequence"/>
</dbReference>
<evidence type="ECO:0000313" key="1">
    <source>
        <dbReference type="EMBL" id="KAG5480982.1"/>
    </source>
</evidence>
<dbReference type="RefSeq" id="XP_067179415.1">
    <property type="nucleotide sequence ID" value="XM_067324068.1"/>
</dbReference>